<keyword evidence="3" id="KW-1185">Reference proteome</keyword>
<dbReference type="GO" id="GO:0030655">
    <property type="term" value="P:beta-lactam antibiotic catabolic process"/>
    <property type="evidence" value="ECO:0007669"/>
    <property type="project" value="InterPro"/>
</dbReference>
<gene>
    <name evidence="2" type="ORF">MPSYJ_08180</name>
</gene>
<dbReference type="InterPro" id="IPR000871">
    <property type="entry name" value="Beta-lactam_class-A"/>
</dbReference>
<dbReference type="InterPro" id="IPR012338">
    <property type="entry name" value="Beta-lactam/transpept-like"/>
</dbReference>
<dbReference type="GO" id="GO:0008800">
    <property type="term" value="F:beta-lactamase activity"/>
    <property type="evidence" value="ECO:0007669"/>
    <property type="project" value="InterPro"/>
</dbReference>
<feature type="domain" description="Beta-lactamase class A catalytic" evidence="1">
    <location>
        <begin position="32"/>
        <end position="265"/>
    </location>
</feature>
<protein>
    <submittedName>
        <fullName evidence="2">Serine hydrolase</fullName>
    </submittedName>
</protein>
<dbReference type="PANTHER" id="PTHR35333">
    <property type="entry name" value="BETA-LACTAMASE"/>
    <property type="match status" value="1"/>
</dbReference>
<dbReference type="RefSeq" id="WP_163720517.1">
    <property type="nucleotide sequence ID" value="NZ_AP022574.1"/>
</dbReference>
<dbReference type="KEGG" id="mpsc:MPSYJ_08180"/>
<dbReference type="InterPro" id="IPR045155">
    <property type="entry name" value="Beta-lactam_cat"/>
</dbReference>
<proteinExistence type="predicted"/>
<dbReference type="SUPFAM" id="SSF56601">
    <property type="entry name" value="beta-lactamase/transpeptidase-like"/>
    <property type="match status" value="1"/>
</dbReference>
<sequence length="300" mass="31125">MTSVEEQIAAVFVDAGCRGWLRAEPVGEKGIAIDINGDAPVVAASVYKVLVLIATARAFDSGLLDPHDTVRIVPGDCTPGPTGISLFSDPVSLSWVDLARMMITLSDNAAADVLLGAVGLDAIDRAIGDLGLGTTRVVGGTATLQHQVIHDSGALTLDEAVGLLASNNTLHDSAAFDPAYTTATSAADANAMLTAIWTGRAASAECTRTMRTILTQQIWPHRIRSAFPFSDVVVGGKTGTIGPIRNEIAVIAFPDEIPIAVSVFTRAARSDVYLPVVDRAIGQAAAIAVTALRSDAAAQQ</sequence>
<dbReference type="Proteomes" id="UP000466514">
    <property type="component" value="Chromosome"/>
</dbReference>
<evidence type="ECO:0000313" key="2">
    <source>
        <dbReference type="EMBL" id="BBX67357.1"/>
    </source>
</evidence>
<evidence type="ECO:0000259" key="1">
    <source>
        <dbReference type="Pfam" id="PF13354"/>
    </source>
</evidence>
<dbReference type="GO" id="GO:0046677">
    <property type="term" value="P:response to antibiotic"/>
    <property type="evidence" value="ECO:0007669"/>
    <property type="project" value="InterPro"/>
</dbReference>
<name>A0A7I7M646_9MYCO</name>
<evidence type="ECO:0000313" key="3">
    <source>
        <dbReference type="Proteomes" id="UP000466514"/>
    </source>
</evidence>
<organism evidence="2 3">
    <name type="scientific">Mycolicibacterium psychrotolerans</name>
    <dbReference type="NCBI Taxonomy" id="216929"/>
    <lineage>
        <taxon>Bacteria</taxon>
        <taxon>Bacillati</taxon>
        <taxon>Actinomycetota</taxon>
        <taxon>Actinomycetes</taxon>
        <taxon>Mycobacteriales</taxon>
        <taxon>Mycobacteriaceae</taxon>
        <taxon>Mycolicibacterium</taxon>
    </lineage>
</organism>
<reference evidence="2 3" key="1">
    <citation type="journal article" date="2019" name="Emerg. Microbes Infect.">
        <title>Comprehensive subspecies identification of 175 nontuberculous mycobacteria species based on 7547 genomic profiles.</title>
        <authorList>
            <person name="Matsumoto Y."/>
            <person name="Kinjo T."/>
            <person name="Motooka D."/>
            <person name="Nabeya D."/>
            <person name="Jung N."/>
            <person name="Uechi K."/>
            <person name="Horii T."/>
            <person name="Iida T."/>
            <person name="Fujita J."/>
            <person name="Nakamura S."/>
        </authorList>
    </citation>
    <scope>NUCLEOTIDE SEQUENCE [LARGE SCALE GENOMIC DNA]</scope>
    <source>
        <strain evidence="2 3">JCM 13323</strain>
    </source>
</reference>
<accession>A0A7I7M646</accession>
<dbReference type="Gene3D" id="3.40.710.10">
    <property type="entry name" value="DD-peptidase/beta-lactamase superfamily"/>
    <property type="match status" value="1"/>
</dbReference>
<keyword evidence="2" id="KW-0378">Hydrolase</keyword>
<dbReference type="AlphaFoldDB" id="A0A7I7M646"/>
<dbReference type="EMBL" id="AP022574">
    <property type="protein sequence ID" value="BBX67357.1"/>
    <property type="molecule type" value="Genomic_DNA"/>
</dbReference>
<dbReference type="PANTHER" id="PTHR35333:SF3">
    <property type="entry name" value="BETA-LACTAMASE-TYPE TRANSPEPTIDASE FOLD CONTAINING PROTEIN"/>
    <property type="match status" value="1"/>
</dbReference>
<dbReference type="Pfam" id="PF13354">
    <property type="entry name" value="Beta-lactamase2"/>
    <property type="match status" value="1"/>
</dbReference>